<dbReference type="OrthoDB" id="5985073at2759"/>
<dbReference type="PROSITE" id="PS50181">
    <property type="entry name" value="FBOX"/>
    <property type="match status" value="1"/>
</dbReference>
<name>A0A6A5V4P4_9PLEO</name>
<dbReference type="InterPro" id="IPR001810">
    <property type="entry name" value="F-box_dom"/>
</dbReference>
<accession>A0A6A5V4P4</accession>
<reference evidence="2" key="1">
    <citation type="journal article" date="2020" name="Stud. Mycol.">
        <title>101 Dothideomycetes genomes: a test case for predicting lifestyles and emergence of pathogens.</title>
        <authorList>
            <person name="Haridas S."/>
            <person name="Albert R."/>
            <person name="Binder M."/>
            <person name="Bloem J."/>
            <person name="Labutti K."/>
            <person name="Salamov A."/>
            <person name="Andreopoulos B."/>
            <person name="Baker S."/>
            <person name="Barry K."/>
            <person name="Bills G."/>
            <person name="Bluhm B."/>
            <person name="Cannon C."/>
            <person name="Castanera R."/>
            <person name="Culley D."/>
            <person name="Daum C."/>
            <person name="Ezra D."/>
            <person name="Gonzalez J."/>
            <person name="Henrissat B."/>
            <person name="Kuo A."/>
            <person name="Liang C."/>
            <person name="Lipzen A."/>
            <person name="Lutzoni F."/>
            <person name="Magnuson J."/>
            <person name="Mondo S."/>
            <person name="Nolan M."/>
            <person name="Ohm R."/>
            <person name="Pangilinan J."/>
            <person name="Park H.-J."/>
            <person name="Ramirez L."/>
            <person name="Alfaro M."/>
            <person name="Sun H."/>
            <person name="Tritt A."/>
            <person name="Yoshinaga Y."/>
            <person name="Zwiers L.-H."/>
            <person name="Turgeon B."/>
            <person name="Goodwin S."/>
            <person name="Spatafora J."/>
            <person name="Crous P."/>
            <person name="Grigoriev I."/>
        </authorList>
    </citation>
    <scope>NUCLEOTIDE SEQUENCE</scope>
    <source>
        <strain evidence="2">CBS 107.79</strain>
    </source>
</reference>
<keyword evidence="3" id="KW-1185">Reference proteome</keyword>
<protein>
    <recommendedName>
        <fullName evidence="1">F-box domain-containing protein</fullName>
    </recommendedName>
</protein>
<dbReference type="Proteomes" id="UP000800036">
    <property type="component" value="Unassembled WGS sequence"/>
</dbReference>
<evidence type="ECO:0000313" key="3">
    <source>
        <dbReference type="Proteomes" id="UP000800036"/>
    </source>
</evidence>
<organism evidence="2 3">
    <name type="scientific">Bimuria novae-zelandiae CBS 107.79</name>
    <dbReference type="NCBI Taxonomy" id="1447943"/>
    <lineage>
        <taxon>Eukaryota</taxon>
        <taxon>Fungi</taxon>
        <taxon>Dikarya</taxon>
        <taxon>Ascomycota</taxon>
        <taxon>Pezizomycotina</taxon>
        <taxon>Dothideomycetes</taxon>
        <taxon>Pleosporomycetidae</taxon>
        <taxon>Pleosporales</taxon>
        <taxon>Massarineae</taxon>
        <taxon>Didymosphaeriaceae</taxon>
        <taxon>Bimuria</taxon>
    </lineage>
</organism>
<evidence type="ECO:0000259" key="1">
    <source>
        <dbReference type="PROSITE" id="PS50181"/>
    </source>
</evidence>
<sequence>MDNLPQELVERICGFLTPKDLKNTLTISQSFQYASERASGAYTQFDLTEENAQQFHDIYSGRRWAYLRHVRFQTHVPAYDEDEAEGTDEEYFAKHHCRESAEELRIKDERFTEQIKFVFDTLKTLEGNTSEGKLQLTIFAPIREVRGSCPHRKCVSWRLHLLSPDTLPKLGSVRALRIDDPTIILPLEEDKSLLKIDLRVLVDLAMKFPRLEYLGCKLFAGSGWTYYYGREVTKQYARDCDRAGPLRDTRLEFANAMESAELPSTLRQAQLDFLWPLSSAERIAHDEALPNLVEPNVYDPFSNSLRLLASGLRRLELKVVADVSLLWPIDGATSYPNLESVCILLHMSSPTGRWYFDGPQGHGHDAQGLEINDQSYPPLEDSTDDEALDEEADDLGLDTEVIEPKEFRVSPNDELLPPFLAAFAQAASKMPKLKEACLWSPLRWDAPEDFGDVTDVARHTDCPLAWGITYIAPRTLGFHYEGQHYSESRQLFWMTGSWRPRDELRDLFSRIGDQNAELLEYWGLEACGGKEKLPLRDPFDYFQIFDYRNPGSVWPADKSFITYKTLQ</sequence>
<proteinExistence type="predicted"/>
<dbReference type="AlphaFoldDB" id="A0A6A5V4P4"/>
<dbReference type="EMBL" id="ML976690">
    <property type="protein sequence ID" value="KAF1972014.1"/>
    <property type="molecule type" value="Genomic_DNA"/>
</dbReference>
<gene>
    <name evidence="2" type="ORF">BU23DRAFT_555527</name>
</gene>
<evidence type="ECO:0000313" key="2">
    <source>
        <dbReference type="EMBL" id="KAF1972014.1"/>
    </source>
</evidence>
<feature type="domain" description="F-box" evidence="1">
    <location>
        <begin position="1"/>
        <end position="45"/>
    </location>
</feature>